<evidence type="ECO:0000313" key="1">
    <source>
        <dbReference type="EMBL" id="KAG2283023.1"/>
    </source>
</evidence>
<comment type="caution">
    <text evidence="1">The sequence shown here is derived from an EMBL/GenBank/DDBJ whole genome shotgun (WGS) entry which is preliminary data.</text>
</comment>
<proteinExistence type="predicted"/>
<reference evidence="1 2" key="1">
    <citation type="submission" date="2020-02" db="EMBL/GenBank/DDBJ databases">
        <authorList>
            <person name="Ma Q."/>
            <person name="Huang Y."/>
            <person name="Song X."/>
            <person name="Pei D."/>
        </authorList>
    </citation>
    <scope>NUCLEOTIDE SEQUENCE [LARGE SCALE GENOMIC DNA]</scope>
    <source>
        <strain evidence="1">Sxm20200214</strain>
        <tissue evidence="1">Leaf</tissue>
    </source>
</reference>
<dbReference type="EMBL" id="JAAMPC010000011">
    <property type="protein sequence ID" value="KAG2283023.1"/>
    <property type="molecule type" value="Genomic_DNA"/>
</dbReference>
<dbReference type="AlphaFoldDB" id="A0A8X7RAC4"/>
<dbReference type="OrthoDB" id="1113004at2759"/>
<name>A0A8X7RAC4_BRACI</name>
<protein>
    <submittedName>
        <fullName evidence="1">Uncharacterized protein</fullName>
    </submittedName>
</protein>
<sequence length="255" mass="29483">MRSPIVEGKLWGNVEETRSTPSSIKILLRECRGVGITFLIPTRAQRPWSPPVGFQCVYESYFQNETRLWLPIPLLVTSYARRRDAAISQFLNGSLRLSVALMVMAVEVDVSMSVRAFEELTYLKSMGEGLFSIQMRLNYNVIVGHPNRTNHWQCFYFFAKSDGFAFEDPPGDAFRSLWNHDLVDHPDTAVYPKEFIANARAVASLAQESWENITVERIRRVVDRISKRDWRSDLLPLVVGKKRRFLSLPEQSRRR</sequence>
<accession>A0A8X7RAC4</accession>
<dbReference type="Proteomes" id="UP000886595">
    <property type="component" value="Unassembled WGS sequence"/>
</dbReference>
<gene>
    <name evidence="1" type="ORF">Bca52824_054243</name>
</gene>
<evidence type="ECO:0000313" key="2">
    <source>
        <dbReference type="Proteomes" id="UP000886595"/>
    </source>
</evidence>
<organism evidence="1 2">
    <name type="scientific">Brassica carinata</name>
    <name type="common">Ethiopian mustard</name>
    <name type="synonym">Abyssinian cabbage</name>
    <dbReference type="NCBI Taxonomy" id="52824"/>
    <lineage>
        <taxon>Eukaryota</taxon>
        <taxon>Viridiplantae</taxon>
        <taxon>Streptophyta</taxon>
        <taxon>Embryophyta</taxon>
        <taxon>Tracheophyta</taxon>
        <taxon>Spermatophyta</taxon>
        <taxon>Magnoliopsida</taxon>
        <taxon>eudicotyledons</taxon>
        <taxon>Gunneridae</taxon>
        <taxon>Pentapetalae</taxon>
        <taxon>rosids</taxon>
        <taxon>malvids</taxon>
        <taxon>Brassicales</taxon>
        <taxon>Brassicaceae</taxon>
        <taxon>Brassiceae</taxon>
        <taxon>Brassica</taxon>
    </lineage>
</organism>
<keyword evidence="2" id="KW-1185">Reference proteome</keyword>